<evidence type="ECO:0000313" key="2">
    <source>
        <dbReference type="EMBL" id="MED6207045.1"/>
    </source>
</evidence>
<accession>A0ABU6YB35</accession>
<keyword evidence="3" id="KW-1185">Reference proteome</keyword>
<protein>
    <submittedName>
        <fullName evidence="2">Uncharacterized protein</fullName>
    </submittedName>
</protein>
<comment type="caution">
    <text evidence="2">The sequence shown here is derived from an EMBL/GenBank/DDBJ whole genome shotgun (WGS) entry which is preliminary data.</text>
</comment>
<evidence type="ECO:0000256" key="1">
    <source>
        <dbReference type="SAM" id="MobiDB-lite"/>
    </source>
</evidence>
<proteinExistence type="predicted"/>
<organism evidence="2 3">
    <name type="scientific">Stylosanthes scabra</name>
    <dbReference type="NCBI Taxonomy" id="79078"/>
    <lineage>
        <taxon>Eukaryota</taxon>
        <taxon>Viridiplantae</taxon>
        <taxon>Streptophyta</taxon>
        <taxon>Embryophyta</taxon>
        <taxon>Tracheophyta</taxon>
        <taxon>Spermatophyta</taxon>
        <taxon>Magnoliopsida</taxon>
        <taxon>eudicotyledons</taxon>
        <taxon>Gunneridae</taxon>
        <taxon>Pentapetalae</taxon>
        <taxon>rosids</taxon>
        <taxon>fabids</taxon>
        <taxon>Fabales</taxon>
        <taxon>Fabaceae</taxon>
        <taxon>Papilionoideae</taxon>
        <taxon>50 kb inversion clade</taxon>
        <taxon>dalbergioids sensu lato</taxon>
        <taxon>Dalbergieae</taxon>
        <taxon>Pterocarpus clade</taxon>
        <taxon>Stylosanthes</taxon>
    </lineage>
</organism>
<reference evidence="2 3" key="1">
    <citation type="journal article" date="2023" name="Plants (Basel)">
        <title>Bridging the Gap: Combining Genomics and Transcriptomics Approaches to Understand Stylosanthes scabra, an Orphan Legume from the Brazilian Caatinga.</title>
        <authorList>
            <person name="Ferreira-Neto J.R.C."/>
            <person name="da Silva M.D."/>
            <person name="Binneck E."/>
            <person name="de Melo N.F."/>
            <person name="da Silva R.H."/>
            <person name="de Melo A.L.T.M."/>
            <person name="Pandolfi V."/>
            <person name="Bustamante F.O."/>
            <person name="Brasileiro-Vidal A.C."/>
            <person name="Benko-Iseppon A.M."/>
        </authorList>
    </citation>
    <scope>NUCLEOTIDE SEQUENCE [LARGE SCALE GENOMIC DNA]</scope>
    <source>
        <tissue evidence="2">Leaves</tissue>
    </source>
</reference>
<feature type="non-terminal residue" evidence="2">
    <location>
        <position position="224"/>
    </location>
</feature>
<dbReference type="PANTHER" id="PTHR34835">
    <property type="entry name" value="OS07G0283600 PROTEIN-RELATED"/>
    <property type="match status" value="1"/>
</dbReference>
<feature type="compositionally biased region" description="Basic residues" evidence="1">
    <location>
        <begin position="201"/>
        <end position="212"/>
    </location>
</feature>
<feature type="region of interest" description="Disordered" evidence="1">
    <location>
        <begin position="201"/>
        <end position="224"/>
    </location>
</feature>
<evidence type="ECO:0000313" key="3">
    <source>
        <dbReference type="Proteomes" id="UP001341840"/>
    </source>
</evidence>
<name>A0ABU6YB35_9FABA</name>
<dbReference type="Proteomes" id="UP001341840">
    <property type="component" value="Unassembled WGS sequence"/>
</dbReference>
<dbReference type="EMBL" id="JASCZI010241796">
    <property type="protein sequence ID" value="MED6207045.1"/>
    <property type="molecule type" value="Genomic_DNA"/>
</dbReference>
<sequence length="224" mass="25611">MSPEKMQLVNEMGFSSLISIPPVKQLVDCFDVHQNMLKTPYGDISITTTKTGEAMGLNATGEYIPLKIKTAELTEEDKEILKPFENKTSAWLKTMLKEIKVDGEENRTKFKRAFILVIQKSFLLKGIETYKSSNKKSVDGCLYALMIIYFHESRFGKNPPESSTRQQPWIHYWTGKLIQERVAIESANATGLIAQAKMKVDKKKGKTQKKKRVIQDEHEIDSDY</sequence>
<gene>
    <name evidence="2" type="ORF">PIB30_032161</name>
</gene>